<evidence type="ECO:0000259" key="6">
    <source>
        <dbReference type="PROSITE" id="PS50059"/>
    </source>
</evidence>
<evidence type="ECO:0000256" key="3">
    <source>
        <dbReference type="ARBA" id="ARBA00023110"/>
    </source>
</evidence>
<proteinExistence type="predicted"/>
<dbReference type="GeneID" id="94830333"/>
<comment type="caution">
    <text evidence="7">The sequence shown here is derived from an EMBL/GenBank/DDBJ whole genome shotgun (WGS) entry which is preliminary data.</text>
</comment>
<dbReference type="OrthoDB" id="77911at2759"/>
<organism evidence="7 8">
    <name type="scientific">Tritrichomonas foetus</name>
    <dbReference type="NCBI Taxonomy" id="1144522"/>
    <lineage>
        <taxon>Eukaryota</taxon>
        <taxon>Metamonada</taxon>
        <taxon>Parabasalia</taxon>
        <taxon>Tritrichomonadida</taxon>
        <taxon>Tritrichomonadidae</taxon>
        <taxon>Tritrichomonas</taxon>
    </lineage>
</organism>
<reference evidence="7" key="1">
    <citation type="submission" date="2016-10" db="EMBL/GenBank/DDBJ databases">
        <authorList>
            <person name="Benchimol M."/>
            <person name="Almeida L.G."/>
            <person name="Vasconcelos A.T."/>
            <person name="Perreira-Neves A."/>
            <person name="Rosa I.A."/>
            <person name="Tasca T."/>
            <person name="Bogo M.R."/>
            <person name="de Souza W."/>
        </authorList>
    </citation>
    <scope>NUCLEOTIDE SEQUENCE [LARGE SCALE GENOMIC DNA]</scope>
    <source>
        <strain evidence="7">K</strain>
    </source>
</reference>
<comment type="catalytic activity">
    <reaction evidence="1 5">
        <text>[protein]-peptidylproline (omega=180) = [protein]-peptidylproline (omega=0)</text>
        <dbReference type="Rhea" id="RHEA:16237"/>
        <dbReference type="Rhea" id="RHEA-COMP:10747"/>
        <dbReference type="Rhea" id="RHEA-COMP:10748"/>
        <dbReference type="ChEBI" id="CHEBI:83833"/>
        <dbReference type="ChEBI" id="CHEBI:83834"/>
        <dbReference type="EC" id="5.2.1.8"/>
    </reaction>
</comment>
<evidence type="ECO:0000313" key="8">
    <source>
        <dbReference type="Proteomes" id="UP000179807"/>
    </source>
</evidence>
<dbReference type="AlphaFoldDB" id="A0A1J4JC82"/>
<gene>
    <name evidence="7" type="ORF">TRFO_10729</name>
</gene>
<dbReference type="PROSITE" id="PS50059">
    <property type="entry name" value="FKBP_PPIASE"/>
    <property type="match status" value="1"/>
</dbReference>
<protein>
    <recommendedName>
        <fullName evidence="2 5">peptidylprolyl isomerase</fullName>
        <ecNumber evidence="2 5">5.2.1.8</ecNumber>
    </recommendedName>
</protein>
<accession>A0A1J4JC82</accession>
<dbReference type="GO" id="GO:0003755">
    <property type="term" value="F:peptidyl-prolyl cis-trans isomerase activity"/>
    <property type="evidence" value="ECO:0007669"/>
    <property type="project" value="UniProtKB-KW"/>
</dbReference>
<evidence type="ECO:0000256" key="4">
    <source>
        <dbReference type="ARBA" id="ARBA00023235"/>
    </source>
</evidence>
<dbReference type="Proteomes" id="UP000179807">
    <property type="component" value="Unassembled WGS sequence"/>
</dbReference>
<keyword evidence="4 5" id="KW-0413">Isomerase</keyword>
<evidence type="ECO:0000256" key="1">
    <source>
        <dbReference type="ARBA" id="ARBA00000971"/>
    </source>
</evidence>
<dbReference type="Pfam" id="PF00254">
    <property type="entry name" value="FKBP_C"/>
    <property type="match status" value="1"/>
</dbReference>
<dbReference type="InterPro" id="IPR001179">
    <property type="entry name" value="PPIase_FKBP_dom"/>
</dbReference>
<name>A0A1J4JC82_9EUKA</name>
<dbReference type="RefSeq" id="XP_068348158.1">
    <property type="nucleotide sequence ID" value="XM_068495629.1"/>
</dbReference>
<keyword evidence="8" id="KW-1185">Reference proteome</keyword>
<dbReference type="VEuPathDB" id="TrichDB:TRFO_10729"/>
<feature type="domain" description="PPIase FKBP-type" evidence="6">
    <location>
        <begin position="1"/>
        <end position="62"/>
    </location>
</feature>
<dbReference type="Gene3D" id="3.10.50.40">
    <property type="match status" value="1"/>
</dbReference>
<evidence type="ECO:0000256" key="5">
    <source>
        <dbReference type="PROSITE-ProRule" id="PRU00277"/>
    </source>
</evidence>
<dbReference type="EC" id="5.2.1.8" evidence="2 5"/>
<dbReference type="PANTHER" id="PTHR43811">
    <property type="entry name" value="FKBP-TYPE PEPTIDYL-PROLYL CIS-TRANS ISOMERASE FKPA"/>
    <property type="match status" value="1"/>
</dbReference>
<evidence type="ECO:0000313" key="7">
    <source>
        <dbReference type="EMBL" id="OHS95021.1"/>
    </source>
</evidence>
<dbReference type="PANTHER" id="PTHR43811:SF19">
    <property type="entry name" value="39 KDA FK506-BINDING NUCLEAR PROTEIN"/>
    <property type="match status" value="1"/>
</dbReference>
<sequence length="67" mass="7624">MYFKVNNTEFIKGFNLGLRGACQGEIRRITIPPELAYKGEKVEGLFGPHSTWIVDAEIIEIIKEQTL</sequence>
<dbReference type="SUPFAM" id="SSF54534">
    <property type="entry name" value="FKBP-like"/>
    <property type="match status" value="1"/>
</dbReference>
<dbReference type="InterPro" id="IPR046357">
    <property type="entry name" value="PPIase_dom_sf"/>
</dbReference>
<evidence type="ECO:0000256" key="2">
    <source>
        <dbReference type="ARBA" id="ARBA00013194"/>
    </source>
</evidence>
<keyword evidence="3 5" id="KW-0697">Rotamase</keyword>
<dbReference type="EMBL" id="MLAK01001271">
    <property type="protein sequence ID" value="OHS95021.1"/>
    <property type="molecule type" value="Genomic_DNA"/>
</dbReference>